<evidence type="ECO:0000256" key="1">
    <source>
        <dbReference type="SAM" id="MobiDB-lite"/>
    </source>
</evidence>
<feature type="compositionally biased region" description="Polar residues" evidence="1">
    <location>
        <begin position="34"/>
        <end position="44"/>
    </location>
</feature>
<dbReference type="EMBL" id="GBXM01045361">
    <property type="protein sequence ID" value="JAH63216.1"/>
    <property type="molecule type" value="Transcribed_RNA"/>
</dbReference>
<reference evidence="2" key="2">
    <citation type="journal article" date="2015" name="Fish Shellfish Immunol.">
        <title>Early steps in the European eel (Anguilla anguilla)-Vibrio vulnificus interaction in the gills: Role of the RtxA13 toxin.</title>
        <authorList>
            <person name="Callol A."/>
            <person name="Pajuelo D."/>
            <person name="Ebbesson L."/>
            <person name="Teles M."/>
            <person name="MacKenzie S."/>
            <person name="Amaro C."/>
        </authorList>
    </citation>
    <scope>NUCLEOTIDE SEQUENCE</scope>
</reference>
<name>A0A0E9UBI7_ANGAN</name>
<dbReference type="AlphaFoldDB" id="A0A0E9UBI7"/>
<proteinExistence type="predicted"/>
<sequence>MFKIASKRYKTVDGLLQRIFEADLNPEDYEDSDGPSQSDANIQNPAYDAI</sequence>
<reference evidence="2" key="1">
    <citation type="submission" date="2014-11" db="EMBL/GenBank/DDBJ databases">
        <authorList>
            <person name="Amaro Gonzalez C."/>
        </authorList>
    </citation>
    <scope>NUCLEOTIDE SEQUENCE</scope>
</reference>
<feature type="region of interest" description="Disordered" evidence="1">
    <location>
        <begin position="26"/>
        <end position="50"/>
    </location>
</feature>
<accession>A0A0E9UBI7</accession>
<organism evidence="2">
    <name type="scientific">Anguilla anguilla</name>
    <name type="common">European freshwater eel</name>
    <name type="synonym">Muraena anguilla</name>
    <dbReference type="NCBI Taxonomy" id="7936"/>
    <lineage>
        <taxon>Eukaryota</taxon>
        <taxon>Metazoa</taxon>
        <taxon>Chordata</taxon>
        <taxon>Craniata</taxon>
        <taxon>Vertebrata</taxon>
        <taxon>Euteleostomi</taxon>
        <taxon>Actinopterygii</taxon>
        <taxon>Neopterygii</taxon>
        <taxon>Teleostei</taxon>
        <taxon>Anguilliformes</taxon>
        <taxon>Anguillidae</taxon>
        <taxon>Anguilla</taxon>
    </lineage>
</organism>
<evidence type="ECO:0000313" key="2">
    <source>
        <dbReference type="EMBL" id="JAH63216.1"/>
    </source>
</evidence>
<protein>
    <submittedName>
        <fullName evidence="2">Uncharacterized protein</fullName>
    </submittedName>
</protein>